<dbReference type="EMBL" id="BAWO01000024">
    <property type="protein sequence ID" value="GAJ39658.1"/>
    <property type="molecule type" value="Genomic_DNA"/>
</dbReference>
<evidence type="ECO:0000313" key="2">
    <source>
        <dbReference type="EMBL" id="GAJ39658.1"/>
    </source>
</evidence>
<feature type="transmembrane region" description="Helical" evidence="1">
    <location>
        <begin position="95"/>
        <end position="120"/>
    </location>
</feature>
<dbReference type="Proteomes" id="UP000023561">
    <property type="component" value="Unassembled WGS sequence"/>
</dbReference>
<accession>A0A023DEJ7</accession>
<evidence type="ECO:0008006" key="4">
    <source>
        <dbReference type="Google" id="ProtNLM"/>
    </source>
</evidence>
<dbReference type="OrthoDB" id="1787325at2"/>
<keyword evidence="1" id="KW-1133">Transmembrane helix</keyword>
<reference evidence="2 3" key="1">
    <citation type="submission" date="2014-04" db="EMBL/GenBank/DDBJ databases">
        <title>Whole genome shotgun sequence of Geobacillus caldoxylosilyticus NBRC 107762.</title>
        <authorList>
            <person name="Hosoyama A."/>
            <person name="Hosoyama Y."/>
            <person name="Katano-Makiyama Y."/>
            <person name="Tsuchikane K."/>
            <person name="Ohji S."/>
            <person name="Ichikawa N."/>
            <person name="Yamazoe A."/>
            <person name="Fujita N."/>
        </authorList>
    </citation>
    <scope>NUCLEOTIDE SEQUENCE [LARGE SCALE GENOMIC DNA]</scope>
    <source>
        <strain evidence="2 3">NBRC 107762</strain>
    </source>
</reference>
<comment type="caution">
    <text evidence="2">The sequence shown here is derived from an EMBL/GenBank/DDBJ whole genome shotgun (WGS) entry which is preliminary data.</text>
</comment>
<sequence length="136" mass="15239">MKRIRQAHLWIGLITSIFLLTEAVTGLLLAEPWLIGQQERGEHREFLSPNSSTPEHFNNFQEGRQVREAGGSVQSLAGIIRGLHEGRLGSFNVKWAIDIAAVAIILLTLSGIYVSLRLLVAQRHRKRKRPLPVATE</sequence>
<name>A0A023DEJ7_9BACL</name>
<keyword evidence="1" id="KW-0472">Membrane</keyword>
<gene>
    <name evidence="2" type="ORF">GCA01S_024_00230</name>
</gene>
<organism evidence="2 3">
    <name type="scientific">Parageobacillus caldoxylosilyticus NBRC 107762</name>
    <dbReference type="NCBI Taxonomy" id="1220594"/>
    <lineage>
        <taxon>Bacteria</taxon>
        <taxon>Bacillati</taxon>
        <taxon>Bacillota</taxon>
        <taxon>Bacilli</taxon>
        <taxon>Bacillales</taxon>
        <taxon>Anoxybacillaceae</taxon>
        <taxon>Saccharococcus</taxon>
    </lineage>
</organism>
<keyword evidence="1" id="KW-0812">Transmembrane</keyword>
<proteinExistence type="predicted"/>
<evidence type="ECO:0000313" key="3">
    <source>
        <dbReference type="Proteomes" id="UP000023561"/>
    </source>
</evidence>
<keyword evidence="3" id="KW-1185">Reference proteome</keyword>
<evidence type="ECO:0000256" key="1">
    <source>
        <dbReference type="SAM" id="Phobius"/>
    </source>
</evidence>
<feature type="transmembrane region" description="Helical" evidence="1">
    <location>
        <begin position="7"/>
        <end position="30"/>
    </location>
</feature>
<dbReference type="AlphaFoldDB" id="A0A023DEJ7"/>
<dbReference type="RefSeq" id="WP_017434372.1">
    <property type="nucleotide sequence ID" value="NZ_BAWO01000024.1"/>
</dbReference>
<protein>
    <recommendedName>
        <fullName evidence="4">PepSY domain-containing protein</fullName>
    </recommendedName>
</protein>